<dbReference type="InterPro" id="IPR036770">
    <property type="entry name" value="Ankyrin_rpt-contain_sf"/>
</dbReference>
<keyword evidence="3" id="KW-1185">Reference proteome</keyword>
<feature type="domain" description="J" evidence="1">
    <location>
        <begin position="6"/>
        <end position="67"/>
    </location>
</feature>
<dbReference type="InterPro" id="IPR036869">
    <property type="entry name" value="J_dom_sf"/>
</dbReference>
<evidence type="ECO:0000313" key="3">
    <source>
        <dbReference type="Proteomes" id="UP001642484"/>
    </source>
</evidence>
<gene>
    <name evidence="2" type="ORF">CCMP2556_LOCUS24659</name>
</gene>
<protein>
    <recommendedName>
        <fullName evidence="1">J domain-containing protein</fullName>
    </recommendedName>
</protein>
<evidence type="ECO:0000259" key="1">
    <source>
        <dbReference type="PROSITE" id="PS50076"/>
    </source>
</evidence>
<name>A0ABP0MC86_9DINO</name>
<proteinExistence type="predicted"/>
<dbReference type="Pfam" id="PF00226">
    <property type="entry name" value="DnaJ"/>
    <property type="match status" value="1"/>
</dbReference>
<dbReference type="SUPFAM" id="SSF48403">
    <property type="entry name" value="Ankyrin repeat"/>
    <property type="match status" value="1"/>
</dbReference>
<evidence type="ECO:0000313" key="2">
    <source>
        <dbReference type="EMBL" id="CAK9047765.1"/>
    </source>
</evidence>
<comment type="caution">
    <text evidence="2">The sequence shown here is derived from an EMBL/GenBank/DDBJ whole genome shotgun (WGS) entry which is preliminary data.</text>
</comment>
<accession>A0ABP0MC86</accession>
<dbReference type="CDD" id="cd06257">
    <property type="entry name" value="DnaJ"/>
    <property type="match status" value="1"/>
</dbReference>
<dbReference type="SUPFAM" id="SSF46565">
    <property type="entry name" value="Chaperone J-domain"/>
    <property type="match status" value="1"/>
</dbReference>
<dbReference type="Proteomes" id="UP001642484">
    <property type="component" value="Unassembled WGS sequence"/>
</dbReference>
<dbReference type="EMBL" id="CAXAMN010016258">
    <property type="protein sequence ID" value="CAK9047765.1"/>
    <property type="molecule type" value="Genomic_DNA"/>
</dbReference>
<dbReference type="Gene3D" id="1.25.40.20">
    <property type="entry name" value="Ankyrin repeat-containing domain"/>
    <property type="match status" value="1"/>
</dbReference>
<organism evidence="2 3">
    <name type="scientific">Durusdinium trenchii</name>
    <dbReference type="NCBI Taxonomy" id="1381693"/>
    <lineage>
        <taxon>Eukaryota</taxon>
        <taxon>Sar</taxon>
        <taxon>Alveolata</taxon>
        <taxon>Dinophyceae</taxon>
        <taxon>Suessiales</taxon>
        <taxon>Symbiodiniaceae</taxon>
        <taxon>Durusdinium</taxon>
    </lineage>
</organism>
<dbReference type="Gene3D" id="1.10.287.110">
    <property type="entry name" value="DnaJ domain"/>
    <property type="match status" value="1"/>
</dbReference>
<dbReference type="PROSITE" id="PS50076">
    <property type="entry name" value="DNAJ_2"/>
    <property type="match status" value="1"/>
</dbReference>
<dbReference type="Pfam" id="PF12796">
    <property type="entry name" value="Ank_2"/>
    <property type="match status" value="1"/>
</dbReference>
<dbReference type="InterPro" id="IPR002110">
    <property type="entry name" value="Ankyrin_rpt"/>
</dbReference>
<reference evidence="2 3" key="1">
    <citation type="submission" date="2024-02" db="EMBL/GenBank/DDBJ databases">
        <authorList>
            <person name="Chen Y."/>
            <person name="Shah S."/>
            <person name="Dougan E. K."/>
            <person name="Thang M."/>
            <person name="Chan C."/>
        </authorList>
    </citation>
    <scope>NUCLEOTIDE SEQUENCE [LARGE SCALE GENOMIC DNA]</scope>
</reference>
<sequence length="476" mass="53607">MSRLAQLLRQFQLPLGASSSDLRKAYFRQAKQLHPDCNPSQTAAAEEFACLRADFEEALKLMEQKAKFGGEPPPFSGENGFENQKWSAAAWSARSQERERRFSFREHMRRNFVYEARGGVPVEGLPQETVYTVVGAFSAGFFLLGIWKFLTSERIGVRHRLGPEWLRPDGDLRTFAPESAPPQPRTLRRALEGMKEKSTSSFPGSLQSPLMAHHAAANDRVWWLERCGATPGCRPMLNSKDERGDTPLHHCARTGQKEACCALLRYNVEQSVNHFGLAPQQLAQQLGHKDVAVILRSHHDPSRLDVASCAARRRIARHPDGLGHRAMPEDGIDFDFDSADCLRQAAKMAGLNLEVPEMTTEQASRWAAQHLEPRHTLEMEVGAGLLVYERPGQVTPDAKGHWHTLRRGKEQIYRLDPVRGCFLITPSETAELLQRYQAYSTRNEKLRWSGAAMNCLGVSPARQCSKWRSAICSLMR</sequence>
<dbReference type="InterPro" id="IPR001623">
    <property type="entry name" value="DnaJ_domain"/>
</dbReference>